<dbReference type="Pfam" id="PF08449">
    <property type="entry name" value="UAA"/>
    <property type="match status" value="1"/>
</dbReference>
<dbReference type="InterPro" id="IPR037185">
    <property type="entry name" value="EmrE-like"/>
</dbReference>
<keyword evidence="10" id="KW-1185">Reference proteome</keyword>
<dbReference type="SUPFAM" id="SSF103481">
    <property type="entry name" value="Multidrug resistance efflux transporter EmrE"/>
    <property type="match status" value="2"/>
</dbReference>
<dbReference type="AlphaFoldDB" id="A0A7I8VUP3"/>
<dbReference type="GO" id="GO:0000139">
    <property type="term" value="C:Golgi membrane"/>
    <property type="evidence" value="ECO:0007669"/>
    <property type="project" value="TreeGrafter"/>
</dbReference>
<sequence>MSVTYLGAMLASNHALQFVPYPTQVLGKSVKPIPVMILGVLLAGKRYPLRKYLFIVLIVAGVALFMYKEKKGAATTVGFGFGEILLITSLLLDGGTGSIQDKIRSNYTVKTFGMMLFMNVWSVLYLGIGLLLTGEAFSFPVFSFKYPSVLLHIFIFSLASAVGQFFIFMTVTNFGPLPCSIITTTRKFFTILFSVFIYGHPMIIRQWIGTICVFIGLGLDSAYGKQKRKVEKIEKS</sequence>
<feature type="transmembrane region" description="Helical" evidence="8">
    <location>
        <begin position="112"/>
        <end position="134"/>
    </location>
</feature>
<feature type="transmembrane region" description="Helical" evidence="8">
    <location>
        <begin position="51"/>
        <end position="67"/>
    </location>
</feature>
<keyword evidence="4 8" id="KW-0812">Transmembrane</keyword>
<evidence type="ECO:0000256" key="4">
    <source>
        <dbReference type="ARBA" id="ARBA00022692"/>
    </source>
</evidence>
<dbReference type="GO" id="GO:0005460">
    <property type="term" value="F:UDP-glucose transmembrane transporter activity"/>
    <property type="evidence" value="ECO:0007669"/>
    <property type="project" value="TreeGrafter"/>
</dbReference>
<dbReference type="InterPro" id="IPR013657">
    <property type="entry name" value="SCL35B1-4/HUT1"/>
</dbReference>
<dbReference type="Proteomes" id="UP000549394">
    <property type="component" value="Unassembled WGS sequence"/>
</dbReference>
<evidence type="ECO:0000256" key="2">
    <source>
        <dbReference type="ARBA" id="ARBA00010694"/>
    </source>
</evidence>
<evidence type="ECO:0000256" key="1">
    <source>
        <dbReference type="ARBA" id="ARBA00004477"/>
    </source>
</evidence>
<feature type="transmembrane region" description="Helical" evidence="8">
    <location>
        <begin position="146"/>
        <end position="167"/>
    </location>
</feature>
<accession>A0A7I8VUP3</accession>
<keyword evidence="5" id="KW-0256">Endoplasmic reticulum</keyword>
<evidence type="ECO:0000256" key="8">
    <source>
        <dbReference type="SAM" id="Phobius"/>
    </source>
</evidence>
<name>A0A7I8VUP3_9ANNE</name>
<organism evidence="9 10">
    <name type="scientific">Dimorphilus gyrociliatus</name>
    <dbReference type="NCBI Taxonomy" id="2664684"/>
    <lineage>
        <taxon>Eukaryota</taxon>
        <taxon>Metazoa</taxon>
        <taxon>Spiralia</taxon>
        <taxon>Lophotrochozoa</taxon>
        <taxon>Annelida</taxon>
        <taxon>Polychaeta</taxon>
        <taxon>Polychaeta incertae sedis</taxon>
        <taxon>Dinophilidae</taxon>
        <taxon>Dimorphilus</taxon>
    </lineage>
</organism>
<feature type="transmembrane region" description="Helical" evidence="8">
    <location>
        <begin position="204"/>
        <end position="223"/>
    </location>
</feature>
<evidence type="ECO:0000256" key="5">
    <source>
        <dbReference type="ARBA" id="ARBA00022824"/>
    </source>
</evidence>
<dbReference type="GO" id="GO:0005459">
    <property type="term" value="F:UDP-galactose transmembrane transporter activity"/>
    <property type="evidence" value="ECO:0007669"/>
    <property type="project" value="TreeGrafter"/>
</dbReference>
<comment type="similarity">
    <text evidence="2">Belongs to the nucleotide-sugar transporter family. SLC35B subfamily.</text>
</comment>
<feature type="transmembrane region" description="Helical" evidence="8">
    <location>
        <begin position="73"/>
        <end position="92"/>
    </location>
</feature>
<dbReference type="OrthoDB" id="78344at2759"/>
<evidence type="ECO:0000256" key="7">
    <source>
        <dbReference type="ARBA" id="ARBA00023136"/>
    </source>
</evidence>
<evidence type="ECO:0000313" key="10">
    <source>
        <dbReference type="Proteomes" id="UP000549394"/>
    </source>
</evidence>
<gene>
    <name evidence="9" type="ORF">DGYR_LOCUS7447</name>
</gene>
<reference evidence="9 10" key="1">
    <citation type="submission" date="2020-08" db="EMBL/GenBank/DDBJ databases">
        <authorList>
            <person name="Hejnol A."/>
        </authorList>
    </citation>
    <scope>NUCLEOTIDE SEQUENCE [LARGE SCALE GENOMIC DNA]</scope>
</reference>
<evidence type="ECO:0000313" key="9">
    <source>
        <dbReference type="EMBL" id="CAD5119163.1"/>
    </source>
</evidence>
<proteinExistence type="inferred from homology"/>
<feature type="transmembrane region" description="Helical" evidence="8">
    <location>
        <begin position="179"/>
        <end position="198"/>
    </location>
</feature>
<comment type="caution">
    <text evidence="9">The sequence shown here is derived from an EMBL/GenBank/DDBJ whole genome shotgun (WGS) entry which is preliminary data.</text>
</comment>
<dbReference type="PANTHER" id="PTHR10778">
    <property type="entry name" value="SOLUTE CARRIER FAMILY 35 MEMBER B"/>
    <property type="match status" value="1"/>
</dbReference>
<keyword evidence="7 8" id="KW-0472">Membrane</keyword>
<evidence type="ECO:0000256" key="6">
    <source>
        <dbReference type="ARBA" id="ARBA00022989"/>
    </source>
</evidence>
<keyword evidence="6 8" id="KW-1133">Transmembrane helix</keyword>
<comment type="subcellular location">
    <subcellularLocation>
        <location evidence="1">Endoplasmic reticulum membrane</location>
        <topology evidence="1">Multi-pass membrane protein</topology>
    </subcellularLocation>
</comment>
<feature type="transmembrane region" description="Helical" evidence="8">
    <location>
        <begin position="25"/>
        <end position="44"/>
    </location>
</feature>
<dbReference type="PANTHER" id="PTHR10778:SF10">
    <property type="entry name" value="SOLUTE CARRIER FAMILY 35 MEMBER B1"/>
    <property type="match status" value="1"/>
</dbReference>
<dbReference type="EMBL" id="CAJFCJ010000009">
    <property type="protein sequence ID" value="CAD5119163.1"/>
    <property type="molecule type" value="Genomic_DNA"/>
</dbReference>
<evidence type="ECO:0000256" key="3">
    <source>
        <dbReference type="ARBA" id="ARBA00022448"/>
    </source>
</evidence>
<dbReference type="GO" id="GO:0005789">
    <property type="term" value="C:endoplasmic reticulum membrane"/>
    <property type="evidence" value="ECO:0007669"/>
    <property type="project" value="UniProtKB-SubCell"/>
</dbReference>
<protein>
    <submittedName>
        <fullName evidence="9">DgyrCDS7801</fullName>
    </submittedName>
</protein>
<keyword evidence="3" id="KW-0813">Transport</keyword>